<evidence type="ECO:0000313" key="2">
    <source>
        <dbReference type="Proteomes" id="UP000290572"/>
    </source>
</evidence>
<gene>
    <name evidence="1" type="ORF">ROHU_029191</name>
</gene>
<comment type="caution">
    <text evidence="1">The sequence shown here is derived from an EMBL/GenBank/DDBJ whole genome shotgun (WGS) entry which is preliminary data.</text>
</comment>
<dbReference type="AlphaFoldDB" id="A0A498M7C2"/>
<proteinExistence type="predicted"/>
<accession>A0A498M7C2</accession>
<dbReference type="Proteomes" id="UP000290572">
    <property type="component" value="Unassembled WGS sequence"/>
</dbReference>
<organism evidence="1 2">
    <name type="scientific">Labeo rohita</name>
    <name type="common">Indian major carp</name>
    <name type="synonym">Cyprinus rohita</name>
    <dbReference type="NCBI Taxonomy" id="84645"/>
    <lineage>
        <taxon>Eukaryota</taxon>
        <taxon>Metazoa</taxon>
        <taxon>Chordata</taxon>
        <taxon>Craniata</taxon>
        <taxon>Vertebrata</taxon>
        <taxon>Euteleostomi</taxon>
        <taxon>Actinopterygii</taxon>
        <taxon>Neopterygii</taxon>
        <taxon>Teleostei</taxon>
        <taxon>Ostariophysi</taxon>
        <taxon>Cypriniformes</taxon>
        <taxon>Cyprinidae</taxon>
        <taxon>Labeoninae</taxon>
        <taxon>Labeonini</taxon>
        <taxon>Labeo</taxon>
    </lineage>
</organism>
<dbReference type="EMBL" id="QBIY01013003">
    <property type="protein sequence ID" value="RXN13087.1"/>
    <property type="molecule type" value="Genomic_DNA"/>
</dbReference>
<keyword evidence="2" id="KW-1185">Reference proteome</keyword>
<name>A0A498M7C2_LABRO</name>
<evidence type="ECO:0000313" key="1">
    <source>
        <dbReference type="EMBL" id="RXN13087.1"/>
    </source>
</evidence>
<protein>
    <submittedName>
        <fullName evidence="1">Paired box Pax-3</fullName>
    </submittedName>
</protein>
<reference evidence="1 2" key="1">
    <citation type="submission" date="2018-03" db="EMBL/GenBank/DDBJ databases">
        <title>Draft genome sequence of Rohu Carp (Labeo rohita).</title>
        <authorList>
            <person name="Das P."/>
            <person name="Kushwaha B."/>
            <person name="Joshi C.G."/>
            <person name="Kumar D."/>
            <person name="Nagpure N.S."/>
            <person name="Sahoo L."/>
            <person name="Das S.P."/>
            <person name="Bit A."/>
            <person name="Patnaik S."/>
            <person name="Meher P.K."/>
            <person name="Jayasankar P."/>
            <person name="Koringa P.G."/>
            <person name="Patel N.V."/>
            <person name="Hinsu A.T."/>
            <person name="Kumar R."/>
            <person name="Pandey M."/>
            <person name="Agarwal S."/>
            <person name="Srivastava S."/>
            <person name="Singh M."/>
            <person name="Iquebal M.A."/>
            <person name="Jaiswal S."/>
            <person name="Angadi U.B."/>
            <person name="Kumar N."/>
            <person name="Raza M."/>
            <person name="Shah T.M."/>
            <person name="Rai A."/>
            <person name="Jena J.K."/>
        </authorList>
    </citation>
    <scope>NUCLEOTIDE SEQUENCE [LARGE SCALE GENOMIC DNA]</scope>
    <source>
        <strain evidence="1">DASCIFA01</strain>
        <tissue evidence="1">Testis</tissue>
    </source>
</reference>
<sequence>MELDPYDWVIVHKEGRRHSNADAMSRIPVVSSMTPKPFTQTVSVQTDDSSVIFRTSGSVSTNSTDSPPKLFEICLGWIGRKSVVFLNGLLLLFLLHHWTESVEGQEMNLTTLARIINFFEENYADTKHESYAVAINVPRNQCEWNFDPSNFLTQDKDVKNGIYNTENKFYNGYSQPCIIDLINIL</sequence>